<dbReference type="Pfam" id="PF25917">
    <property type="entry name" value="BSH_RND"/>
    <property type="match status" value="1"/>
</dbReference>
<evidence type="ECO:0000259" key="9">
    <source>
        <dbReference type="Pfam" id="PF25954"/>
    </source>
</evidence>
<evidence type="ECO:0000256" key="6">
    <source>
        <dbReference type="SAM" id="Phobius"/>
    </source>
</evidence>
<proteinExistence type="predicted"/>
<evidence type="ECO:0000313" key="11">
    <source>
        <dbReference type="Proteomes" id="UP000823862"/>
    </source>
</evidence>
<keyword evidence="3 6" id="KW-1133">Transmembrane helix</keyword>
<dbReference type="Pfam" id="PF25876">
    <property type="entry name" value="HH_MFP_RND"/>
    <property type="match status" value="1"/>
</dbReference>
<dbReference type="PANTHER" id="PTHR30386">
    <property type="entry name" value="MEMBRANE FUSION SUBUNIT OF EMRAB-TOLC MULTIDRUG EFFLUX PUMP"/>
    <property type="match status" value="1"/>
</dbReference>
<feature type="coiled-coil region" evidence="5">
    <location>
        <begin position="122"/>
        <end position="173"/>
    </location>
</feature>
<organism evidence="10 11">
    <name type="scientific">Candidatus Bacteroides avicola</name>
    <dbReference type="NCBI Taxonomy" id="2838468"/>
    <lineage>
        <taxon>Bacteria</taxon>
        <taxon>Pseudomonadati</taxon>
        <taxon>Bacteroidota</taxon>
        <taxon>Bacteroidia</taxon>
        <taxon>Bacteroidales</taxon>
        <taxon>Bacteroidaceae</taxon>
        <taxon>Bacteroides</taxon>
    </lineage>
</organism>
<evidence type="ECO:0000256" key="4">
    <source>
        <dbReference type="ARBA" id="ARBA00023136"/>
    </source>
</evidence>
<keyword evidence="2 6" id="KW-0812">Transmembrane</keyword>
<dbReference type="InterPro" id="IPR050739">
    <property type="entry name" value="MFP"/>
</dbReference>
<comment type="caution">
    <text evidence="10">The sequence shown here is derived from an EMBL/GenBank/DDBJ whole genome shotgun (WGS) entry which is preliminary data.</text>
</comment>
<evidence type="ECO:0000256" key="1">
    <source>
        <dbReference type="ARBA" id="ARBA00004167"/>
    </source>
</evidence>
<dbReference type="InterPro" id="IPR058792">
    <property type="entry name" value="Beta-barrel_RND_2"/>
</dbReference>
<feature type="domain" description="Multidrug resistance protein MdtA-like alpha-helical hairpin" evidence="7">
    <location>
        <begin position="121"/>
        <end position="212"/>
    </location>
</feature>
<name>A0A9D2KTL5_9BACE</name>
<evidence type="ECO:0000259" key="7">
    <source>
        <dbReference type="Pfam" id="PF25876"/>
    </source>
</evidence>
<reference evidence="10" key="1">
    <citation type="journal article" date="2021" name="PeerJ">
        <title>Extensive microbial diversity within the chicken gut microbiome revealed by metagenomics and culture.</title>
        <authorList>
            <person name="Gilroy R."/>
            <person name="Ravi A."/>
            <person name="Getino M."/>
            <person name="Pursley I."/>
            <person name="Horton D.L."/>
            <person name="Alikhan N.F."/>
            <person name="Baker D."/>
            <person name="Gharbi K."/>
            <person name="Hall N."/>
            <person name="Watson M."/>
            <person name="Adriaenssens E.M."/>
            <person name="Foster-Nyarko E."/>
            <person name="Jarju S."/>
            <person name="Secka A."/>
            <person name="Antonio M."/>
            <person name="Oren A."/>
            <person name="Chaudhuri R.R."/>
            <person name="La Ragione R."/>
            <person name="Hildebrand F."/>
            <person name="Pallen M.J."/>
        </authorList>
    </citation>
    <scope>NUCLEOTIDE SEQUENCE</scope>
    <source>
        <strain evidence="10">ChiHjej12B11-9795</strain>
    </source>
</reference>
<evidence type="ECO:0000313" key="10">
    <source>
        <dbReference type="EMBL" id="HJA85276.1"/>
    </source>
</evidence>
<dbReference type="InterPro" id="IPR058624">
    <property type="entry name" value="MdtA-like_HH"/>
</dbReference>
<dbReference type="InterPro" id="IPR058625">
    <property type="entry name" value="MdtA-like_BSH"/>
</dbReference>
<protein>
    <submittedName>
        <fullName evidence="10">HlyD family secretion protein</fullName>
    </submittedName>
</protein>
<keyword evidence="5" id="KW-0175">Coiled coil</keyword>
<reference evidence="10" key="2">
    <citation type="submission" date="2021-04" db="EMBL/GenBank/DDBJ databases">
        <authorList>
            <person name="Gilroy R."/>
        </authorList>
    </citation>
    <scope>NUCLEOTIDE SEQUENCE</scope>
    <source>
        <strain evidence="10">ChiHjej12B11-9795</strain>
    </source>
</reference>
<feature type="domain" description="CusB-like beta-barrel" evidence="9">
    <location>
        <begin position="248"/>
        <end position="288"/>
    </location>
</feature>
<accession>A0A9D2KTL5</accession>
<dbReference type="Gene3D" id="2.40.50.100">
    <property type="match status" value="1"/>
</dbReference>
<evidence type="ECO:0000259" key="8">
    <source>
        <dbReference type="Pfam" id="PF25917"/>
    </source>
</evidence>
<feature type="transmembrane region" description="Helical" evidence="6">
    <location>
        <begin position="9"/>
        <end position="26"/>
    </location>
</feature>
<dbReference type="Proteomes" id="UP000823862">
    <property type="component" value="Unassembled WGS sequence"/>
</dbReference>
<dbReference type="EMBL" id="DWZI01000020">
    <property type="protein sequence ID" value="HJA85276.1"/>
    <property type="molecule type" value="Genomic_DNA"/>
</dbReference>
<dbReference type="GO" id="GO:0055085">
    <property type="term" value="P:transmembrane transport"/>
    <property type="evidence" value="ECO:0007669"/>
    <property type="project" value="InterPro"/>
</dbReference>
<evidence type="ECO:0000256" key="5">
    <source>
        <dbReference type="SAM" id="Coils"/>
    </source>
</evidence>
<dbReference type="SUPFAM" id="SSF111369">
    <property type="entry name" value="HlyD-like secretion proteins"/>
    <property type="match status" value="3"/>
</dbReference>
<dbReference type="GO" id="GO:0016020">
    <property type="term" value="C:membrane"/>
    <property type="evidence" value="ECO:0007669"/>
    <property type="project" value="UniProtKB-SubCell"/>
</dbReference>
<dbReference type="PANTHER" id="PTHR30386:SF26">
    <property type="entry name" value="TRANSPORT PROTEIN COMB"/>
    <property type="match status" value="1"/>
</dbReference>
<keyword evidence="4 6" id="KW-0472">Membrane</keyword>
<feature type="domain" description="Multidrug resistance protein MdtA-like barrel-sandwich hybrid" evidence="8">
    <location>
        <begin position="50"/>
        <end position="243"/>
    </location>
</feature>
<sequence>MTTRKTQKLVYNIVIVCLLLAGIIYVCSRFIHPGVEYTDNAQVRQHITPVNTRVPGFIRQICFEEYQPVHRGDTLLIIEDAEFRLRLAQAEADLANALAGKQATGVSIATTQNNLRVSDAAIEEARVQWENAERDYRRYEKLLAQDAVTPQQYDNARTACEATRARYEQLQRAKLSTSLVKSEQTHRLDQNEAAVRLAEAAVELARLNLSYTVILATCDGVTGRRDIHEGQLVQAGQTMVDIVDGTGLWVVANYRETQLPDIREGAPVTLTADAVPGVTYKGVVESVADATGAAVSLIPQDNATGNFVKVEQRVPVRIRLTDENRPEDLRRLRAGFNVECKVKR</sequence>
<dbReference type="Gene3D" id="1.10.287.470">
    <property type="entry name" value="Helix hairpin bin"/>
    <property type="match status" value="1"/>
</dbReference>
<dbReference type="AlphaFoldDB" id="A0A9D2KTL5"/>
<comment type="subcellular location">
    <subcellularLocation>
        <location evidence="1">Membrane</location>
        <topology evidence="1">Single-pass membrane protein</topology>
    </subcellularLocation>
</comment>
<evidence type="ECO:0000256" key="2">
    <source>
        <dbReference type="ARBA" id="ARBA00022692"/>
    </source>
</evidence>
<evidence type="ECO:0000256" key="3">
    <source>
        <dbReference type="ARBA" id="ARBA00022989"/>
    </source>
</evidence>
<dbReference type="Pfam" id="PF25954">
    <property type="entry name" value="Beta-barrel_RND_2"/>
    <property type="match status" value="1"/>
</dbReference>
<dbReference type="Gene3D" id="2.40.30.170">
    <property type="match status" value="1"/>
</dbReference>
<gene>
    <name evidence="10" type="ORF">H9950_03610</name>
</gene>